<feature type="compositionally biased region" description="Polar residues" evidence="3">
    <location>
        <begin position="757"/>
        <end position="766"/>
    </location>
</feature>
<dbReference type="InterPro" id="IPR036116">
    <property type="entry name" value="FN3_sf"/>
</dbReference>
<name>A0A6J8ETX0_MYTCO</name>
<evidence type="ECO:0000259" key="5">
    <source>
        <dbReference type="PROSITE" id="PS50853"/>
    </source>
</evidence>
<dbReference type="SMART" id="SM00060">
    <property type="entry name" value="FN3"/>
    <property type="match status" value="1"/>
</dbReference>
<dbReference type="EMBL" id="CACVKT020009960">
    <property type="protein sequence ID" value="CAC5424079.1"/>
    <property type="molecule type" value="Genomic_DNA"/>
</dbReference>
<dbReference type="PROSITE" id="PS50853">
    <property type="entry name" value="FN3"/>
    <property type="match status" value="1"/>
</dbReference>
<dbReference type="SMART" id="SM00408">
    <property type="entry name" value="IGc2"/>
    <property type="match status" value="3"/>
</dbReference>
<reference evidence="6 7" key="1">
    <citation type="submission" date="2020-06" db="EMBL/GenBank/DDBJ databases">
        <authorList>
            <person name="Li R."/>
            <person name="Bekaert M."/>
        </authorList>
    </citation>
    <scope>NUCLEOTIDE SEQUENCE [LARGE SCALE GENOMIC DNA]</scope>
    <source>
        <strain evidence="7">wild</strain>
    </source>
</reference>
<evidence type="ECO:0000256" key="3">
    <source>
        <dbReference type="SAM" id="MobiDB-lite"/>
    </source>
</evidence>
<keyword evidence="7" id="KW-1185">Reference proteome</keyword>
<dbReference type="PROSITE" id="PS50835">
    <property type="entry name" value="IG_LIKE"/>
    <property type="match status" value="3"/>
</dbReference>
<accession>A0A6J8ETX0</accession>
<keyword evidence="2" id="KW-1015">Disulfide bond</keyword>
<keyword evidence="1" id="KW-0732">Signal</keyword>
<evidence type="ECO:0000256" key="2">
    <source>
        <dbReference type="ARBA" id="ARBA00023157"/>
    </source>
</evidence>
<dbReference type="InterPro" id="IPR003599">
    <property type="entry name" value="Ig_sub"/>
</dbReference>
<dbReference type="Pfam" id="PF13895">
    <property type="entry name" value="Ig_2"/>
    <property type="match status" value="1"/>
</dbReference>
<dbReference type="PANTHER" id="PTHR45080">
    <property type="entry name" value="CONTACTIN 5"/>
    <property type="match status" value="1"/>
</dbReference>
<dbReference type="SUPFAM" id="SSF48726">
    <property type="entry name" value="Immunoglobulin"/>
    <property type="match status" value="4"/>
</dbReference>
<dbReference type="InterPro" id="IPR013783">
    <property type="entry name" value="Ig-like_fold"/>
</dbReference>
<feature type="region of interest" description="Disordered" evidence="3">
    <location>
        <begin position="667"/>
        <end position="686"/>
    </location>
</feature>
<proteinExistence type="predicted"/>
<dbReference type="InterPro" id="IPR003961">
    <property type="entry name" value="FN3_dom"/>
</dbReference>
<gene>
    <name evidence="6" type="ORF">MCOR_56017</name>
</gene>
<dbReference type="GO" id="GO:0007156">
    <property type="term" value="P:homophilic cell adhesion via plasma membrane adhesion molecules"/>
    <property type="evidence" value="ECO:0007669"/>
    <property type="project" value="TreeGrafter"/>
</dbReference>
<evidence type="ECO:0000259" key="4">
    <source>
        <dbReference type="PROSITE" id="PS50835"/>
    </source>
</evidence>
<dbReference type="AlphaFoldDB" id="A0A6J8ETX0"/>
<sequence length="796" mass="89491">MEYFMNNLFLLTAGLYMTGANIRFANEGEAMQLNCPYNRVNSWQSGTNDFLVVCEGEKPMINVNLSLSNRINISSDCTILTITNFTKEDAGTYVCFITQKDMEKTDVYVKHAIHVTLRELQIEEANDVNLVQGTEGKLVTLTCSLQGGSSNDMLCWMKDNVTLKSGKPPSLKYTFMADRSVDMKEFTCRGTIMKISYFLTKKVTVNIYLKPSVFITVLSNSSIAKTDKNVIVRQGQHMELKCLQKYNASGEVVIFSWLFNKKFWKNNTNMLVLNNVSPEKSGEYICIAQNRAGIRYESVNMTVAELQINEANDVKLVQGMEGKNITLTCSMQGGSSNDMLYWNNNNMTFKSGKPPSLKYTFIADQSDHMKEFTCRGTIMKINYFLTKKVTVNLYLKPTVFITVLSNSSVAKIDKNVIVRQGQHMELKCLEKYNASGDVVIISWLFNKIVWENDTNMLVLNNINPEKSGEYICRAQNRAGINYDAVNITVADRPEMPQNFQVVALKLEIIVKWRAGNSGGMQQTFLVEYRSRFELEWSVITAEGKTSKVIDGLQMGTVYFVRMFSRNILGESNTTDEIIIKTVAGNHHLVIQNCSWEIGVISSAAVVVFFLCLCGVKATPKRFCLNMAHNRSNRSQVNETIPETHGAQYDEIDSVYYNPNINDRPEPSFDSTQHETPLISGNGRGIGNITTDNVRTGSFNHEIIQSDTDSNILRADNVSARSSSDDSYLVPSRNYINLEVGFTDEHSHQIGEPENLSDGLSASNSESSETHIKSDHKYETLATANIGEHSYETTTET</sequence>
<feature type="domain" description="Ig-like" evidence="4">
    <location>
        <begin position="135"/>
        <end position="204"/>
    </location>
</feature>
<organism evidence="6 7">
    <name type="scientific">Mytilus coruscus</name>
    <name type="common">Sea mussel</name>
    <dbReference type="NCBI Taxonomy" id="42192"/>
    <lineage>
        <taxon>Eukaryota</taxon>
        <taxon>Metazoa</taxon>
        <taxon>Spiralia</taxon>
        <taxon>Lophotrochozoa</taxon>
        <taxon>Mollusca</taxon>
        <taxon>Bivalvia</taxon>
        <taxon>Autobranchia</taxon>
        <taxon>Pteriomorphia</taxon>
        <taxon>Mytilida</taxon>
        <taxon>Mytiloidea</taxon>
        <taxon>Mytilidae</taxon>
        <taxon>Mytilinae</taxon>
        <taxon>Mytilus</taxon>
    </lineage>
</organism>
<feature type="domain" description="Ig-like" evidence="4">
    <location>
        <begin position="397"/>
        <end position="488"/>
    </location>
</feature>
<dbReference type="InterPro" id="IPR003598">
    <property type="entry name" value="Ig_sub2"/>
</dbReference>
<dbReference type="SUPFAM" id="SSF49265">
    <property type="entry name" value="Fibronectin type III"/>
    <property type="match status" value="1"/>
</dbReference>
<dbReference type="CDD" id="cd00063">
    <property type="entry name" value="FN3"/>
    <property type="match status" value="1"/>
</dbReference>
<evidence type="ECO:0000256" key="1">
    <source>
        <dbReference type="ARBA" id="ARBA00022729"/>
    </source>
</evidence>
<protein>
    <recommendedName>
        <fullName evidence="8">NCAM</fullName>
    </recommendedName>
</protein>
<evidence type="ECO:0000313" key="7">
    <source>
        <dbReference type="Proteomes" id="UP000507470"/>
    </source>
</evidence>
<dbReference type="Proteomes" id="UP000507470">
    <property type="component" value="Unassembled WGS sequence"/>
</dbReference>
<evidence type="ECO:0008006" key="8">
    <source>
        <dbReference type="Google" id="ProtNLM"/>
    </source>
</evidence>
<dbReference type="InterPro" id="IPR050958">
    <property type="entry name" value="Cell_Adh-Cytoskel_Orgn"/>
</dbReference>
<dbReference type="GO" id="GO:0005886">
    <property type="term" value="C:plasma membrane"/>
    <property type="evidence" value="ECO:0007669"/>
    <property type="project" value="TreeGrafter"/>
</dbReference>
<dbReference type="InterPro" id="IPR007110">
    <property type="entry name" value="Ig-like_dom"/>
</dbReference>
<evidence type="ECO:0000313" key="6">
    <source>
        <dbReference type="EMBL" id="CAC5424079.1"/>
    </source>
</evidence>
<dbReference type="OrthoDB" id="10506215at2759"/>
<feature type="domain" description="Fibronectin type-III" evidence="5">
    <location>
        <begin position="492"/>
        <end position="584"/>
    </location>
</feature>
<dbReference type="PANTHER" id="PTHR45080:SF8">
    <property type="entry name" value="IG-LIKE DOMAIN-CONTAINING PROTEIN"/>
    <property type="match status" value="1"/>
</dbReference>
<feature type="domain" description="Ig-like" evidence="4">
    <location>
        <begin position="211"/>
        <end position="302"/>
    </location>
</feature>
<dbReference type="InterPro" id="IPR036179">
    <property type="entry name" value="Ig-like_dom_sf"/>
</dbReference>
<dbReference type="Gene3D" id="2.60.40.10">
    <property type="entry name" value="Immunoglobulins"/>
    <property type="match status" value="6"/>
</dbReference>
<feature type="region of interest" description="Disordered" evidence="3">
    <location>
        <begin position="747"/>
        <end position="775"/>
    </location>
</feature>
<dbReference type="SMART" id="SM00409">
    <property type="entry name" value="IG"/>
    <property type="match status" value="5"/>
</dbReference>